<comment type="subcellular location">
    <subcellularLocation>
        <location evidence="2">Cell membrane</location>
        <topology evidence="2">Single-pass type II membrane protein</topology>
    </subcellularLocation>
</comment>
<proteinExistence type="inferred from homology"/>
<dbReference type="PROSITE" id="PS51885">
    <property type="entry name" value="NEPRILYSIN"/>
    <property type="match status" value="1"/>
</dbReference>
<feature type="transmembrane region" description="Helical" evidence="9">
    <location>
        <begin position="109"/>
        <end position="133"/>
    </location>
</feature>
<reference evidence="12 13" key="1">
    <citation type="submission" date="2020-02" db="EMBL/GenBank/DDBJ databases">
        <title>Relaxed selection underlies rapid genomic changes in the transitions from sociality to social parasitism in ants.</title>
        <authorList>
            <person name="Bi X."/>
        </authorList>
    </citation>
    <scope>NUCLEOTIDE SEQUENCE [LARGE SCALE GENOMIC DNA]</scope>
    <source>
        <strain evidence="12">BGI-DK2014b</strain>
        <tissue evidence="12">Whole body</tissue>
    </source>
</reference>
<dbReference type="AlphaFoldDB" id="A0A836FTD5"/>
<dbReference type="InterPro" id="IPR008753">
    <property type="entry name" value="Peptidase_M13_N"/>
</dbReference>
<comment type="caution">
    <text evidence="12">The sequence shown here is derived from an EMBL/GenBank/DDBJ whole genome shotgun (WGS) entry which is preliminary data.</text>
</comment>
<protein>
    <submittedName>
        <fullName evidence="12">PHEX endopeptidase</fullName>
    </submittedName>
</protein>
<dbReference type="GO" id="GO:0016485">
    <property type="term" value="P:protein processing"/>
    <property type="evidence" value="ECO:0007669"/>
    <property type="project" value="TreeGrafter"/>
</dbReference>
<feature type="non-terminal residue" evidence="12">
    <location>
        <position position="593"/>
    </location>
</feature>
<dbReference type="InterPro" id="IPR024079">
    <property type="entry name" value="MetalloPept_cat_dom_sf"/>
</dbReference>
<evidence type="ECO:0000256" key="6">
    <source>
        <dbReference type="ARBA" id="ARBA00022801"/>
    </source>
</evidence>
<keyword evidence="5" id="KW-0479">Metal-binding</keyword>
<evidence type="ECO:0000256" key="1">
    <source>
        <dbReference type="ARBA" id="ARBA00001947"/>
    </source>
</evidence>
<evidence type="ECO:0000256" key="5">
    <source>
        <dbReference type="ARBA" id="ARBA00022723"/>
    </source>
</evidence>
<feature type="domain" description="Peptidase M13 C-terminal" evidence="10">
    <location>
        <begin position="480"/>
        <end position="582"/>
    </location>
</feature>
<name>A0A836FTD5_9HYME</name>
<evidence type="ECO:0000256" key="4">
    <source>
        <dbReference type="ARBA" id="ARBA00022670"/>
    </source>
</evidence>
<evidence type="ECO:0000256" key="9">
    <source>
        <dbReference type="SAM" id="Phobius"/>
    </source>
</evidence>
<keyword evidence="13" id="KW-1185">Reference proteome</keyword>
<feature type="non-terminal residue" evidence="12">
    <location>
        <position position="1"/>
    </location>
</feature>
<evidence type="ECO:0000256" key="7">
    <source>
        <dbReference type="ARBA" id="ARBA00022833"/>
    </source>
</evidence>
<dbReference type="EMBL" id="JAANIB010007980">
    <property type="protein sequence ID" value="KAG5324556.1"/>
    <property type="molecule type" value="Genomic_DNA"/>
</dbReference>
<keyword evidence="8" id="KW-0482">Metalloprotease</keyword>
<gene>
    <name evidence="12" type="primary">Phex</name>
    <name evidence="12" type="ORF">G6Z77_0003010</name>
</gene>
<dbReference type="Gene3D" id="3.40.390.10">
    <property type="entry name" value="Collagenase (Catalytic Domain)"/>
    <property type="match status" value="1"/>
</dbReference>
<dbReference type="GO" id="GO:0005886">
    <property type="term" value="C:plasma membrane"/>
    <property type="evidence" value="ECO:0007669"/>
    <property type="project" value="UniProtKB-SubCell"/>
</dbReference>
<comment type="similarity">
    <text evidence="3">Belongs to the peptidase M13 family.</text>
</comment>
<evidence type="ECO:0000313" key="13">
    <source>
        <dbReference type="Proteomes" id="UP000670152"/>
    </source>
</evidence>
<comment type="cofactor">
    <cofactor evidence="1">
        <name>Zn(2+)</name>
        <dbReference type="ChEBI" id="CHEBI:29105"/>
    </cofactor>
</comment>
<dbReference type="Gene3D" id="1.10.1380.10">
    <property type="entry name" value="Neutral endopeptidase , domain2"/>
    <property type="match status" value="1"/>
</dbReference>
<evidence type="ECO:0000256" key="3">
    <source>
        <dbReference type="ARBA" id="ARBA00007357"/>
    </source>
</evidence>
<dbReference type="GO" id="GO:0046872">
    <property type="term" value="F:metal ion binding"/>
    <property type="evidence" value="ECO:0007669"/>
    <property type="project" value="UniProtKB-KW"/>
</dbReference>
<dbReference type="PANTHER" id="PTHR11733:SF133">
    <property type="entry name" value="PHOSPHATE-REGULATING NEUTRAL ENDOPEPTIDASE PHEX"/>
    <property type="match status" value="1"/>
</dbReference>
<dbReference type="Proteomes" id="UP000670152">
    <property type="component" value="Unassembled WGS sequence"/>
</dbReference>
<keyword evidence="9" id="KW-0472">Membrane</keyword>
<dbReference type="SUPFAM" id="SSF55486">
    <property type="entry name" value="Metalloproteases ('zincins'), catalytic domain"/>
    <property type="match status" value="1"/>
</dbReference>
<keyword evidence="6" id="KW-0378">Hydrolase</keyword>
<evidence type="ECO:0000259" key="10">
    <source>
        <dbReference type="Pfam" id="PF01431"/>
    </source>
</evidence>
<dbReference type="Pfam" id="PF01431">
    <property type="entry name" value="Peptidase_M13"/>
    <property type="match status" value="1"/>
</dbReference>
<dbReference type="InterPro" id="IPR018497">
    <property type="entry name" value="Peptidase_M13_C"/>
</dbReference>
<dbReference type="InterPro" id="IPR042089">
    <property type="entry name" value="Peptidase_M13_dom_2"/>
</dbReference>
<evidence type="ECO:0000313" key="12">
    <source>
        <dbReference type="EMBL" id="KAG5324556.1"/>
    </source>
</evidence>
<evidence type="ECO:0000256" key="2">
    <source>
        <dbReference type="ARBA" id="ARBA00004401"/>
    </source>
</evidence>
<dbReference type="OrthoDB" id="6475849at2759"/>
<dbReference type="PANTHER" id="PTHR11733">
    <property type="entry name" value="ZINC METALLOPROTEASE FAMILY M13 NEPRILYSIN-RELATED"/>
    <property type="match status" value="1"/>
</dbReference>
<organism evidence="12 13">
    <name type="scientific">Acromyrmex heyeri</name>
    <dbReference type="NCBI Taxonomy" id="230685"/>
    <lineage>
        <taxon>Eukaryota</taxon>
        <taxon>Metazoa</taxon>
        <taxon>Ecdysozoa</taxon>
        <taxon>Arthropoda</taxon>
        <taxon>Hexapoda</taxon>
        <taxon>Insecta</taxon>
        <taxon>Pterygota</taxon>
        <taxon>Neoptera</taxon>
        <taxon>Endopterygota</taxon>
        <taxon>Hymenoptera</taxon>
        <taxon>Apocrita</taxon>
        <taxon>Aculeata</taxon>
        <taxon>Formicoidea</taxon>
        <taxon>Formicidae</taxon>
        <taxon>Myrmicinae</taxon>
        <taxon>Acromyrmex</taxon>
    </lineage>
</organism>
<keyword evidence="9" id="KW-0812">Transmembrane</keyword>
<evidence type="ECO:0000259" key="11">
    <source>
        <dbReference type="Pfam" id="PF05649"/>
    </source>
</evidence>
<dbReference type="Pfam" id="PF05649">
    <property type="entry name" value="Peptidase_M13_N"/>
    <property type="match status" value="1"/>
</dbReference>
<dbReference type="GO" id="GO:0004222">
    <property type="term" value="F:metalloendopeptidase activity"/>
    <property type="evidence" value="ECO:0007669"/>
    <property type="project" value="InterPro"/>
</dbReference>
<feature type="domain" description="Peptidase M13 N-terminal" evidence="11">
    <location>
        <begin position="273"/>
        <end position="461"/>
    </location>
</feature>
<keyword evidence="4" id="KW-0645">Protease</keyword>
<accession>A0A836FTD5</accession>
<dbReference type="InterPro" id="IPR000718">
    <property type="entry name" value="Peptidase_M13"/>
</dbReference>
<sequence>MFRRYRVSVIFHRSVTRGCYRGWSEGKIDVTTTYDKNHWENVNVWTFDVVCLTRLGVQCRQFDPVSGPFSMNNERKNEGSVYSVGSQNHLVPIRSRKTFFKKKSQISNLLLIILFVLVGALSITVMILAVLYACKNMMKICDSEDCVRIAASLKESMNESVDPCDDFYHDKELEKRLQTIRSRLRKLDELDDEVMLSENEDAELIYMVDVIKYIINNGSDNKCSSDNESIFEDEVLKEFVKEIYNISNLFYDMARADQNQSISIESLSDSDYMLVDDLQKLTDDYVIDSNLSLTPTPIWRPFIESIFEGIDKLDLDNKDKVLIGNLEYLKDVALLLACFEEEALGIYVWWTVVDIVVPHASAKLRDIWNKYVSKVTDVEVVGESKSLFCGSIVNKLMGMAVSWMFVDPTFHENKVNKVQEMLEDIREAFGSLVAKTDWMDQSTKTATIEKSKKMEDSIGFPTWLFNEEKLAEYYKGVSFNNGRLYDGDGNLRQWWTNETILEYSDRTQCFIDHYNTYYEVDDYIDGELTLGENIADNGGLREAIVAYKRWKARHGHEPLLPGFTQFTHEQLLFLSFAHVSQQSNYNIVVKSQS</sequence>
<evidence type="ECO:0000256" key="8">
    <source>
        <dbReference type="ARBA" id="ARBA00023049"/>
    </source>
</evidence>
<keyword evidence="7" id="KW-0862">Zinc</keyword>
<keyword evidence="9" id="KW-1133">Transmembrane helix</keyword>